<keyword evidence="1" id="KW-0472">Membrane</keyword>
<accession>A0A0K1EGS2</accession>
<dbReference type="RefSeq" id="WP_156338731.1">
    <property type="nucleotide sequence ID" value="NZ_CP012159.1"/>
</dbReference>
<evidence type="ECO:0000313" key="2">
    <source>
        <dbReference type="EMBL" id="AKT39793.1"/>
    </source>
</evidence>
<organism evidence="2 3">
    <name type="scientific">Chondromyces crocatus</name>
    <dbReference type="NCBI Taxonomy" id="52"/>
    <lineage>
        <taxon>Bacteria</taxon>
        <taxon>Pseudomonadati</taxon>
        <taxon>Myxococcota</taxon>
        <taxon>Polyangia</taxon>
        <taxon>Polyangiales</taxon>
        <taxon>Polyangiaceae</taxon>
        <taxon>Chondromyces</taxon>
    </lineage>
</organism>
<dbReference type="KEGG" id="ccro:CMC5_039440"/>
<evidence type="ECO:0000256" key="1">
    <source>
        <dbReference type="SAM" id="Phobius"/>
    </source>
</evidence>
<feature type="transmembrane region" description="Helical" evidence="1">
    <location>
        <begin position="57"/>
        <end position="87"/>
    </location>
</feature>
<protein>
    <submittedName>
        <fullName evidence="2">IMP dehydrogenase</fullName>
    </submittedName>
</protein>
<dbReference type="AlphaFoldDB" id="A0A0K1EGS2"/>
<keyword evidence="1" id="KW-1133">Transmembrane helix</keyword>
<gene>
    <name evidence="2" type="ORF">CMC5_039440</name>
</gene>
<dbReference type="Proteomes" id="UP000067626">
    <property type="component" value="Chromosome"/>
</dbReference>
<name>A0A0K1EGS2_CHOCO</name>
<evidence type="ECO:0000313" key="3">
    <source>
        <dbReference type="Proteomes" id="UP000067626"/>
    </source>
</evidence>
<reference evidence="2 3" key="1">
    <citation type="submission" date="2015-07" db="EMBL/GenBank/DDBJ databases">
        <title>Genome analysis of myxobacterium Chondromyces crocatus Cm c5 reveals a high potential for natural compound synthesis and the genetic basis for the loss of fruiting body formation.</title>
        <authorList>
            <person name="Zaburannyi N."/>
            <person name="Bunk B."/>
            <person name="Maier J."/>
            <person name="Overmann J."/>
            <person name="Mueller R."/>
        </authorList>
    </citation>
    <scope>NUCLEOTIDE SEQUENCE [LARGE SCALE GENOMIC DNA]</scope>
    <source>
        <strain evidence="2 3">Cm c5</strain>
    </source>
</reference>
<dbReference type="STRING" id="52.CMC5_039440"/>
<dbReference type="EMBL" id="CP012159">
    <property type="protein sequence ID" value="AKT39793.1"/>
    <property type="molecule type" value="Genomic_DNA"/>
</dbReference>
<dbReference type="OrthoDB" id="5502422at2"/>
<proteinExistence type="predicted"/>
<keyword evidence="1" id="KW-0812">Transmembrane</keyword>
<keyword evidence="3" id="KW-1185">Reference proteome</keyword>
<sequence length="361" mass="38692">MGLEAKREGSFPEAGAPLLAVAGLARPARNASGRWFDAIDPDAPPPQRPRSWPWPPFFVAALLFVALGQGLARIIVPLILAGLGGVVRYLGIRARRRAVALPEKRGLHLAGGRLTYHGRKGQPPAVLLDENQLFGVTLLASPRRERVVVLLSSPSGTFYIGAGFGPATRRAFAPLIEGATIVTADEGGLSAIGPDGEPLLLAPDAFATLLDQLTALSPGCRERFLLTDARGLTVGLEGHELRAGGRTFDLRASIEWRAFVFQEPIGQAVALYQGTWIRQGTNEIVLVCLMPGLTPSPEGEGVSLASLDRRALRDLRLMQGPPEDPPPTEQRVAVDRLVMLPIRSALDKAPRPTAQPPRARC</sequence>